<dbReference type="PANTHER" id="PTHR35526:SF3">
    <property type="entry name" value="ANTI-SIGMA-F FACTOR RSBW"/>
    <property type="match status" value="1"/>
</dbReference>
<feature type="domain" description="Histidine kinase/HSP90-like ATPase" evidence="3">
    <location>
        <begin position="28"/>
        <end position="127"/>
    </location>
</feature>
<evidence type="ECO:0000313" key="5">
    <source>
        <dbReference type="Proteomes" id="UP000005087"/>
    </source>
</evidence>
<keyword evidence="4" id="KW-0808">Transferase</keyword>
<evidence type="ECO:0000256" key="1">
    <source>
        <dbReference type="ARBA" id="ARBA00022527"/>
    </source>
</evidence>
<dbReference type="InterPro" id="IPR003594">
    <property type="entry name" value="HATPase_dom"/>
</dbReference>
<accession>I1D658</accession>
<dbReference type="AlphaFoldDB" id="I1D658"/>
<keyword evidence="4" id="KW-0418">Kinase</keyword>
<dbReference type="HOGENOM" id="CLU_090336_4_4_11"/>
<dbReference type="OrthoDB" id="3478628at2"/>
<dbReference type="Pfam" id="PF13581">
    <property type="entry name" value="HATPase_c_2"/>
    <property type="match status" value="1"/>
</dbReference>
<dbReference type="STRING" id="928724.SacglDRAFT_03574"/>
<keyword evidence="1" id="KW-0723">Serine/threonine-protein kinase</keyword>
<dbReference type="eggNOG" id="COG3920">
    <property type="taxonomic scope" value="Bacteria"/>
</dbReference>
<feature type="compositionally biased region" description="Polar residues" evidence="2">
    <location>
        <begin position="148"/>
        <end position="159"/>
    </location>
</feature>
<dbReference type="Gene3D" id="3.30.565.10">
    <property type="entry name" value="Histidine kinase-like ATPase, C-terminal domain"/>
    <property type="match status" value="1"/>
</dbReference>
<dbReference type="GO" id="GO:0004674">
    <property type="term" value="F:protein serine/threonine kinase activity"/>
    <property type="evidence" value="ECO:0007669"/>
    <property type="project" value="UniProtKB-KW"/>
</dbReference>
<evidence type="ECO:0000256" key="2">
    <source>
        <dbReference type="SAM" id="MobiDB-lite"/>
    </source>
</evidence>
<feature type="region of interest" description="Disordered" evidence="2">
    <location>
        <begin position="128"/>
        <end position="159"/>
    </location>
</feature>
<dbReference type="EMBL" id="CM001484">
    <property type="protein sequence ID" value="EIF00433.1"/>
    <property type="molecule type" value="Genomic_DNA"/>
</dbReference>
<protein>
    <submittedName>
        <fullName evidence="4">Anti-sigma regulatory factor (Ser/Thr protein kinase)</fullName>
    </submittedName>
</protein>
<gene>
    <name evidence="4" type="ORF">SacglDRAFT_03574</name>
</gene>
<proteinExistence type="predicted"/>
<reference evidence="5" key="2">
    <citation type="submission" date="2012-01" db="EMBL/GenBank/DDBJ databases">
        <title>Noncontiguous Finished sequence of chromosome of Saccharomonospora glauca K62.</title>
        <authorList>
            <consortium name="US DOE Joint Genome Institute"/>
            <person name="Lucas S."/>
            <person name="Han J."/>
            <person name="Lapidus A."/>
            <person name="Cheng J.-F."/>
            <person name="Goodwin L."/>
            <person name="Pitluck S."/>
            <person name="Peters L."/>
            <person name="Mikhailova N."/>
            <person name="Held B."/>
            <person name="Detter J.C."/>
            <person name="Han C."/>
            <person name="Tapia R."/>
            <person name="Land M."/>
            <person name="Hauser L."/>
            <person name="Kyrpides N."/>
            <person name="Ivanova N."/>
            <person name="Pagani I."/>
            <person name="Brambilla E.-M."/>
            <person name="Klenk H.-P."/>
            <person name="Woyke T."/>
        </authorList>
    </citation>
    <scope>NUCLEOTIDE SEQUENCE [LARGE SCALE GENOMIC DNA]</scope>
    <source>
        <strain evidence="5">K62</strain>
    </source>
</reference>
<dbReference type="CDD" id="cd16936">
    <property type="entry name" value="HATPase_RsbW-like"/>
    <property type="match status" value="1"/>
</dbReference>
<name>I1D658_9PSEU</name>
<dbReference type="InterPro" id="IPR036890">
    <property type="entry name" value="HATPase_C_sf"/>
</dbReference>
<reference evidence="4 5" key="1">
    <citation type="submission" date="2011-09" db="EMBL/GenBank/DDBJ databases">
        <authorList>
            <consortium name="US DOE Joint Genome Institute (JGI-PGF)"/>
            <person name="Lucas S."/>
            <person name="Han J."/>
            <person name="Lapidus A."/>
            <person name="Cheng J.-F."/>
            <person name="Goodwin L."/>
            <person name="Pitluck S."/>
            <person name="Peters L."/>
            <person name="Land M.L."/>
            <person name="Hauser L."/>
            <person name="Brambilla E."/>
            <person name="Klenk H.-P."/>
            <person name="Woyke T.J."/>
        </authorList>
    </citation>
    <scope>NUCLEOTIDE SEQUENCE [LARGE SCALE GENOMIC DNA]</scope>
    <source>
        <strain evidence="4 5">K62</strain>
    </source>
</reference>
<evidence type="ECO:0000259" key="3">
    <source>
        <dbReference type="Pfam" id="PF13581"/>
    </source>
</evidence>
<organism evidence="4 5">
    <name type="scientific">Saccharomonospora glauca K62</name>
    <dbReference type="NCBI Taxonomy" id="928724"/>
    <lineage>
        <taxon>Bacteria</taxon>
        <taxon>Bacillati</taxon>
        <taxon>Actinomycetota</taxon>
        <taxon>Actinomycetes</taxon>
        <taxon>Pseudonocardiales</taxon>
        <taxon>Pseudonocardiaceae</taxon>
        <taxon>Saccharomonospora</taxon>
    </lineage>
</organism>
<dbReference type="RefSeq" id="WP_005466205.1">
    <property type="nucleotide sequence ID" value="NZ_CM001484.1"/>
</dbReference>
<dbReference type="PANTHER" id="PTHR35526">
    <property type="entry name" value="ANTI-SIGMA-F FACTOR RSBW-RELATED"/>
    <property type="match status" value="1"/>
</dbReference>
<dbReference type="InterPro" id="IPR050267">
    <property type="entry name" value="Anti-sigma-factor_SerPK"/>
</dbReference>
<dbReference type="SUPFAM" id="SSF55874">
    <property type="entry name" value="ATPase domain of HSP90 chaperone/DNA topoisomerase II/histidine kinase"/>
    <property type="match status" value="1"/>
</dbReference>
<evidence type="ECO:0000313" key="4">
    <source>
        <dbReference type="EMBL" id="EIF00433.1"/>
    </source>
</evidence>
<dbReference type="Proteomes" id="UP000005087">
    <property type="component" value="Chromosome"/>
</dbReference>
<keyword evidence="5" id="KW-1185">Reference proteome</keyword>
<sequence length="159" mass="17527">MTRRIRAPHATPLMDVWLDSDKNVPSRARRDADSVIGDVDPETRYNFLLIVSELVSNAVLHSRGPLRLRVWREEAVLRTEVHDGSSLPPTVLMPSTCRPHGRGMFLVDSFADDWGFEATPTGKVVWAEVSTAPRADPESRSGREQVPTVPTSSRPGSGG</sequence>